<dbReference type="InterPro" id="IPR029058">
    <property type="entry name" value="AB_hydrolase_fold"/>
</dbReference>
<name>A0A2P7QWI7_9SPHN</name>
<dbReference type="AlphaFoldDB" id="A0A2P7QWI7"/>
<evidence type="ECO:0000313" key="2">
    <source>
        <dbReference type="EMBL" id="PSJ42314.1"/>
    </source>
</evidence>
<evidence type="ECO:0000313" key="3">
    <source>
        <dbReference type="Proteomes" id="UP000241167"/>
    </source>
</evidence>
<dbReference type="PANTHER" id="PTHR33428">
    <property type="entry name" value="CHLOROPHYLLASE-2, CHLOROPLASTIC"/>
    <property type="match status" value="1"/>
</dbReference>
<comment type="caution">
    <text evidence="2">The sequence shown here is derived from an EMBL/GenBank/DDBJ whole genome shotgun (WGS) entry which is preliminary data.</text>
</comment>
<organism evidence="2 3">
    <name type="scientific">Allosphingosinicella deserti</name>
    <dbReference type="NCBI Taxonomy" id="2116704"/>
    <lineage>
        <taxon>Bacteria</taxon>
        <taxon>Pseudomonadati</taxon>
        <taxon>Pseudomonadota</taxon>
        <taxon>Alphaproteobacteria</taxon>
        <taxon>Sphingomonadales</taxon>
        <taxon>Sphingomonadaceae</taxon>
        <taxon>Allosphingosinicella</taxon>
    </lineage>
</organism>
<dbReference type="SUPFAM" id="SSF53474">
    <property type="entry name" value="alpha/beta-Hydrolases"/>
    <property type="match status" value="1"/>
</dbReference>
<dbReference type="EMBL" id="PXYI01000002">
    <property type="protein sequence ID" value="PSJ42314.1"/>
    <property type="molecule type" value="Genomic_DNA"/>
</dbReference>
<proteinExistence type="predicted"/>
<feature type="region of interest" description="Disordered" evidence="1">
    <location>
        <begin position="80"/>
        <end position="99"/>
    </location>
</feature>
<dbReference type="PANTHER" id="PTHR33428:SF14">
    <property type="entry name" value="CARBOXYLESTERASE TYPE B DOMAIN-CONTAINING PROTEIN"/>
    <property type="match status" value="1"/>
</dbReference>
<accession>A0A2P7QWI7</accession>
<evidence type="ECO:0008006" key="4">
    <source>
        <dbReference type="Google" id="ProtNLM"/>
    </source>
</evidence>
<dbReference type="Gene3D" id="3.40.50.1820">
    <property type="entry name" value="alpha/beta hydrolase"/>
    <property type="match status" value="1"/>
</dbReference>
<dbReference type="OrthoDB" id="9812672at2"/>
<reference evidence="2 3" key="1">
    <citation type="submission" date="2018-03" db="EMBL/GenBank/DDBJ databases">
        <title>The draft genome of Sphingosinicella sp. GL-C-18.</title>
        <authorList>
            <person name="Liu L."/>
            <person name="Li L."/>
            <person name="Liang L."/>
            <person name="Zhang X."/>
            <person name="Wang T."/>
        </authorList>
    </citation>
    <scope>NUCLEOTIDE SEQUENCE [LARGE SCALE GENOMIC DNA]</scope>
    <source>
        <strain evidence="2 3">GL-C-18</strain>
    </source>
</reference>
<protein>
    <recommendedName>
        <fullName evidence="4">Alpha/beta hydrolase</fullName>
    </recommendedName>
</protein>
<sequence>MPDTKGTGRYPALKEVDASLPDHVVYRPADLGGLGGRKLGLLVWGNGGCSDDGASARQHLAEIASHGYVVVAPGKILSGPGAPPASAEPRRPNASGGLPPVKTTAADVARGIDWALAENGRLGSRYFGRIDPKAVAVAGHSCGGLQAIEIGADPRVKAVIVHNSGIFTDGSNPIPGVTVDKAMLKALHTPVLYVLGGTSDVAWPNGSDDFRRIEHVPAVFATSGVGHGGTFRQSNGGQVAQIATAWLNWQLRGDSGAGRMFTGDPCGLCTDPSWKVERKGIR</sequence>
<evidence type="ECO:0000256" key="1">
    <source>
        <dbReference type="SAM" id="MobiDB-lite"/>
    </source>
</evidence>
<dbReference type="Proteomes" id="UP000241167">
    <property type="component" value="Unassembled WGS sequence"/>
</dbReference>
<gene>
    <name evidence="2" type="ORF">C7I55_07145</name>
</gene>
<keyword evidence="3" id="KW-1185">Reference proteome</keyword>